<sequence length="319" mass="36593">MNDYFDLLPHASHDLICTLQRENEKKLQSAKKGILAYRLPFESVSHLKASSLDLESDVVTIGRREDLSKEEHALVYNVMRGFMPWRKGPYNVFGIDINAEWRSNRKWDRVLPQLPDLEDKIVADVGSSNGYYMFRMLPHKPRAVIGFEPYIHHYFTFRTLNSFAGLANLHMELLGVEHLSLYQDSFDVVFLMGILYHRISPLESLKEVRKSMKQGGTLIVESQSIPGEEPVALFPASCYAKVPGTYFVPTAACLKNWMIRAGFTDVEIFCSHPMSNKEQRKTEWMVFESYDDFVDPDNPSLTVEGYPAPLRVFLKGTAR</sequence>
<evidence type="ECO:0000256" key="2">
    <source>
        <dbReference type="ARBA" id="ARBA00022694"/>
    </source>
</evidence>
<dbReference type="Gene3D" id="3.40.50.150">
    <property type="entry name" value="Vaccinia Virus protein VP39"/>
    <property type="match status" value="1"/>
</dbReference>
<dbReference type="HAMAP" id="MF_01590">
    <property type="entry name" value="tRNA_carboxymethyltr_CmoB"/>
    <property type="match status" value="1"/>
</dbReference>
<keyword evidence="1" id="KW-0808">Transferase</keyword>
<keyword evidence="2" id="KW-0819">tRNA processing</keyword>
<dbReference type="EMBL" id="JACNJZ010000076">
    <property type="protein sequence ID" value="MBC8317207.1"/>
    <property type="molecule type" value="Genomic_DNA"/>
</dbReference>
<evidence type="ECO:0000313" key="4">
    <source>
        <dbReference type="Proteomes" id="UP000614424"/>
    </source>
</evidence>
<dbReference type="NCBIfam" id="TIGR00452">
    <property type="entry name" value="tRNA 5-methoxyuridine(34)/uridine 5-oxyacetic acid(34) synthase CmoB"/>
    <property type="match status" value="1"/>
</dbReference>
<evidence type="ECO:0000256" key="1">
    <source>
        <dbReference type="ARBA" id="ARBA00022679"/>
    </source>
</evidence>
<evidence type="ECO:0000313" key="3">
    <source>
        <dbReference type="EMBL" id="MBC8317207.1"/>
    </source>
</evidence>
<dbReference type="GO" id="GO:0002098">
    <property type="term" value="P:tRNA wobble uridine modification"/>
    <property type="evidence" value="ECO:0007669"/>
    <property type="project" value="InterPro"/>
</dbReference>
<protein>
    <submittedName>
        <fullName evidence="3">tRNA 5-methoxyuridine(34)/uridine 5-oxyacetic acid(34) synthase CmoB</fullName>
    </submittedName>
</protein>
<name>A0A8J6NDA7_9BACT</name>
<dbReference type="SUPFAM" id="SSF53335">
    <property type="entry name" value="S-adenosyl-L-methionine-dependent methyltransferases"/>
    <property type="match status" value="1"/>
</dbReference>
<comment type="caution">
    <text evidence="3">The sequence shown here is derived from an EMBL/GenBank/DDBJ whole genome shotgun (WGS) entry which is preliminary data.</text>
</comment>
<organism evidence="3 4">
    <name type="scientific">Candidatus Desulfobia pelagia</name>
    <dbReference type="NCBI Taxonomy" id="2841692"/>
    <lineage>
        <taxon>Bacteria</taxon>
        <taxon>Pseudomonadati</taxon>
        <taxon>Thermodesulfobacteriota</taxon>
        <taxon>Desulfobulbia</taxon>
        <taxon>Desulfobulbales</taxon>
        <taxon>Desulfobulbaceae</taxon>
        <taxon>Candidatus Desulfobia</taxon>
    </lineage>
</organism>
<accession>A0A8J6NDA7</accession>
<dbReference type="Proteomes" id="UP000614424">
    <property type="component" value="Unassembled WGS sequence"/>
</dbReference>
<dbReference type="Pfam" id="PF08003">
    <property type="entry name" value="Methyltransf_9"/>
    <property type="match status" value="1"/>
</dbReference>
<dbReference type="GO" id="GO:0016765">
    <property type="term" value="F:transferase activity, transferring alkyl or aryl (other than methyl) groups"/>
    <property type="evidence" value="ECO:0007669"/>
    <property type="project" value="InterPro"/>
</dbReference>
<dbReference type="NCBIfam" id="NF011650">
    <property type="entry name" value="PRK15068.1"/>
    <property type="match status" value="1"/>
</dbReference>
<dbReference type="InterPro" id="IPR027555">
    <property type="entry name" value="Mo5U34_MeTrfas-like"/>
</dbReference>
<dbReference type="InterPro" id="IPR010017">
    <property type="entry name" value="CmoB"/>
</dbReference>
<gene>
    <name evidence="3" type="primary">cmoB</name>
    <name evidence="3" type="ORF">H8E41_04830</name>
</gene>
<dbReference type="AlphaFoldDB" id="A0A8J6NDA7"/>
<reference evidence="3 4" key="1">
    <citation type="submission" date="2020-08" db="EMBL/GenBank/DDBJ databases">
        <title>Bridging the membrane lipid divide: bacteria of the FCB group superphylum have the potential to synthesize archaeal ether lipids.</title>
        <authorList>
            <person name="Villanueva L."/>
            <person name="Von Meijenfeldt F.A.B."/>
            <person name="Westbye A.B."/>
            <person name="Yadav S."/>
            <person name="Hopmans E.C."/>
            <person name="Dutilh B.E."/>
            <person name="Sinninghe Damste J.S."/>
        </authorList>
    </citation>
    <scope>NUCLEOTIDE SEQUENCE [LARGE SCALE GENOMIC DNA]</scope>
    <source>
        <strain evidence="3">NIOZ-UU47</strain>
    </source>
</reference>
<dbReference type="InterPro" id="IPR029063">
    <property type="entry name" value="SAM-dependent_MTases_sf"/>
</dbReference>
<proteinExistence type="inferred from homology"/>